<dbReference type="EMBL" id="CP016808">
    <property type="protein sequence ID" value="ANY66871.1"/>
    <property type="molecule type" value="Genomic_DNA"/>
</dbReference>
<keyword evidence="4 7" id="KW-0732">Signal</keyword>
<evidence type="ECO:0000256" key="1">
    <source>
        <dbReference type="ARBA" id="ARBA00004196"/>
    </source>
</evidence>
<dbReference type="AlphaFoldDB" id="A0A1B2DGN4"/>
<gene>
    <name evidence="9" type="ORF">BBD42_10630</name>
</gene>
<dbReference type="InterPro" id="IPR051313">
    <property type="entry name" value="Bact_iron-sidero_bind"/>
</dbReference>
<evidence type="ECO:0000259" key="8">
    <source>
        <dbReference type="PROSITE" id="PS50983"/>
    </source>
</evidence>
<dbReference type="SUPFAM" id="SSF53807">
    <property type="entry name" value="Helical backbone' metal receptor"/>
    <property type="match status" value="1"/>
</dbReference>
<feature type="region of interest" description="Disordered" evidence="6">
    <location>
        <begin position="30"/>
        <end position="51"/>
    </location>
</feature>
<dbReference type="Pfam" id="PF01497">
    <property type="entry name" value="Peripla_BP_2"/>
    <property type="match status" value="1"/>
</dbReference>
<dbReference type="InterPro" id="IPR002491">
    <property type="entry name" value="ABC_transptr_periplasmic_BD"/>
</dbReference>
<name>A0A1B2DGN4_9BACL</name>
<feature type="signal peptide" evidence="7">
    <location>
        <begin position="1"/>
        <end position="16"/>
    </location>
</feature>
<feature type="chain" id="PRO_5039691105" evidence="7">
    <location>
        <begin position="17"/>
        <end position="331"/>
    </location>
</feature>
<comment type="similarity">
    <text evidence="2">Belongs to the bacterial solute-binding protein 8 family.</text>
</comment>
<dbReference type="PANTHER" id="PTHR30532:SF29">
    <property type="entry name" value="FE(3+) DICITRATE-BINDING PERIPLASMIC PROTEIN"/>
    <property type="match status" value="1"/>
</dbReference>
<keyword evidence="3" id="KW-0813">Transport</keyword>
<comment type="subcellular location">
    <subcellularLocation>
        <location evidence="1">Cell envelope</location>
    </subcellularLocation>
</comment>
<feature type="coiled-coil region" evidence="5">
    <location>
        <begin position="175"/>
        <end position="202"/>
    </location>
</feature>
<proteinExistence type="inferred from homology"/>
<evidence type="ECO:0000256" key="3">
    <source>
        <dbReference type="ARBA" id="ARBA00022448"/>
    </source>
</evidence>
<evidence type="ECO:0000256" key="4">
    <source>
        <dbReference type="ARBA" id="ARBA00022729"/>
    </source>
</evidence>
<dbReference type="GO" id="GO:1901678">
    <property type="term" value="P:iron coordination entity transport"/>
    <property type="evidence" value="ECO:0007669"/>
    <property type="project" value="UniProtKB-ARBA"/>
</dbReference>
<keyword evidence="5" id="KW-0175">Coiled coil</keyword>
<evidence type="ECO:0000256" key="2">
    <source>
        <dbReference type="ARBA" id="ARBA00008814"/>
    </source>
</evidence>
<evidence type="ECO:0000256" key="6">
    <source>
        <dbReference type="SAM" id="MobiDB-lite"/>
    </source>
</evidence>
<feature type="domain" description="Fe/B12 periplasmic-binding" evidence="8">
    <location>
        <begin position="72"/>
        <end position="331"/>
    </location>
</feature>
<dbReference type="PANTHER" id="PTHR30532">
    <property type="entry name" value="IRON III DICITRATE-BINDING PERIPLASMIC PROTEIN"/>
    <property type="match status" value="1"/>
</dbReference>
<dbReference type="GO" id="GO:0030288">
    <property type="term" value="C:outer membrane-bounded periplasmic space"/>
    <property type="evidence" value="ECO:0007669"/>
    <property type="project" value="TreeGrafter"/>
</dbReference>
<protein>
    <submittedName>
        <fullName evidence="9">Ferrichrome ABC transporter substrate-binding protein</fullName>
    </submittedName>
</protein>
<accession>A0A1B2DGN4</accession>
<sequence length="331" mass="36273">MTALTLVALAVIIALAGCGSQGETAVNTEASDAAATVSPSPAAADEPAAAEQEAETRVLKDEFGEVTVPAHPKRVAAIYLEDYLTALGVTPVVQWYHPSWGTQEYLKLDLPTFDITGNIEALLAYEPDLIILDGWADKTKYDMFSKVAPTYRLPENILQDTKAVMQTVADVLNMKEDSESVLSAYEQKIADAKDKLTQSLGEETVAVVRLNVDDQTLSLFGIKNRYTGFIFSDLGLNPDKWTKEMTDYHQVLSEESIPDIDADQIIIFPSNGAWDSPENAEAIKLLDGNMWQAVPAVKAGHVHRVERSHWQSGAVTANSMKIDDILKMFVK</sequence>
<organism evidence="9">
    <name type="scientific">Paenibacillus sp. BIHB 4019</name>
    <dbReference type="NCBI Taxonomy" id="1870819"/>
    <lineage>
        <taxon>Bacteria</taxon>
        <taxon>Bacillati</taxon>
        <taxon>Bacillota</taxon>
        <taxon>Bacilli</taxon>
        <taxon>Bacillales</taxon>
        <taxon>Paenibacillaceae</taxon>
        <taxon>Paenibacillus</taxon>
    </lineage>
</organism>
<dbReference type="Gene3D" id="3.40.50.1980">
    <property type="entry name" value="Nitrogenase molybdenum iron protein domain"/>
    <property type="match status" value="2"/>
</dbReference>
<dbReference type="PROSITE" id="PS50983">
    <property type="entry name" value="FE_B12_PBP"/>
    <property type="match status" value="1"/>
</dbReference>
<evidence type="ECO:0000256" key="5">
    <source>
        <dbReference type="SAM" id="Coils"/>
    </source>
</evidence>
<evidence type="ECO:0000313" key="9">
    <source>
        <dbReference type="EMBL" id="ANY66871.1"/>
    </source>
</evidence>
<reference evidence="9" key="1">
    <citation type="submission" date="2016-08" db="EMBL/GenBank/DDBJ databases">
        <title>Complete Genome Seqeunce of Paenibacillus sp. BIHB 4019 from tea rhizoplane.</title>
        <authorList>
            <person name="Thakur R."/>
            <person name="Swarnkar M.K."/>
            <person name="Gulati A."/>
        </authorList>
    </citation>
    <scope>NUCLEOTIDE SEQUENCE [LARGE SCALE GENOMIC DNA]</scope>
    <source>
        <strain evidence="9">BIHB4019</strain>
    </source>
</reference>
<evidence type="ECO:0000256" key="7">
    <source>
        <dbReference type="SAM" id="SignalP"/>
    </source>
</evidence>